<keyword evidence="1" id="KW-0732">Signal</keyword>
<sequence length="145" mass="16333">MKKLVYLFVLLCLGVFSAFAKPMGEKKEEAYSMENPVSIDVAIGSNDDKSVEIFLVNKTDYIMLYMYIKTSSDTDWGSDIFDGNIALKARHIAYINLKGIESGVFDFKAVDQHGSVYIIKNVKLPTENDEPVILDMFAFEPEESP</sequence>
<feature type="signal peptide" evidence="1">
    <location>
        <begin position="1"/>
        <end position="20"/>
    </location>
</feature>
<accession>A0ABU9U8W4</accession>
<gene>
    <name evidence="2" type="ORF">WKV44_00965</name>
</gene>
<evidence type="ECO:0000313" key="2">
    <source>
        <dbReference type="EMBL" id="MEM5947108.1"/>
    </source>
</evidence>
<organism evidence="2 3">
    <name type="scientific">Rarispira pelagica</name>
    <dbReference type="NCBI Taxonomy" id="3141764"/>
    <lineage>
        <taxon>Bacteria</taxon>
        <taxon>Pseudomonadati</taxon>
        <taxon>Spirochaetota</taxon>
        <taxon>Spirochaetia</taxon>
        <taxon>Winmispirales</taxon>
        <taxon>Winmispiraceae</taxon>
        <taxon>Rarispira</taxon>
    </lineage>
</organism>
<proteinExistence type="predicted"/>
<evidence type="ECO:0000256" key="1">
    <source>
        <dbReference type="SAM" id="SignalP"/>
    </source>
</evidence>
<feature type="chain" id="PRO_5047221613" evidence="1">
    <location>
        <begin position="21"/>
        <end position="145"/>
    </location>
</feature>
<evidence type="ECO:0000313" key="3">
    <source>
        <dbReference type="Proteomes" id="UP001466331"/>
    </source>
</evidence>
<dbReference type="RefSeq" id="WP_420068561.1">
    <property type="nucleotide sequence ID" value="NZ_JBCHKQ010000001.1"/>
</dbReference>
<name>A0ABU9U8W4_9SPIR</name>
<comment type="caution">
    <text evidence="2">The sequence shown here is derived from an EMBL/GenBank/DDBJ whole genome shotgun (WGS) entry which is preliminary data.</text>
</comment>
<protein>
    <submittedName>
        <fullName evidence="2">Uncharacterized protein</fullName>
    </submittedName>
</protein>
<keyword evidence="3" id="KW-1185">Reference proteome</keyword>
<reference evidence="2 3" key="1">
    <citation type="submission" date="2024-03" db="EMBL/GenBank/DDBJ databases">
        <title>Ignisphaera cupida sp. nov., a hyperthermophilic hydrolytic archaeon from a hot spring of Kamchatka, and proposal of Ignisphaeraceae fam. nov.</title>
        <authorList>
            <person name="Podosokorskaya O.A."/>
            <person name="Elcheninov A.G."/>
            <person name="Maltseva A.I."/>
            <person name="Zayulina K.S."/>
            <person name="Novikov A."/>
            <person name="Merkel A.Y."/>
        </authorList>
    </citation>
    <scope>NUCLEOTIDE SEQUENCE [LARGE SCALE GENOMIC DNA]</scope>
    <source>
        <strain evidence="2 3">38H-sp</strain>
    </source>
</reference>
<dbReference type="Proteomes" id="UP001466331">
    <property type="component" value="Unassembled WGS sequence"/>
</dbReference>
<dbReference type="EMBL" id="JBCHKQ010000001">
    <property type="protein sequence ID" value="MEM5947108.1"/>
    <property type="molecule type" value="Genomic_DNA"/>
</dbReference>